<protein>
    <recommendedName>
        <fullName evidence="3">Cyanobacterial TRADD-N associated 2 transmembrane domain-containing protein</fullName>
    </recommendedName>
</protein>
<keyword evidence="2" id="KW-1133">Transmembrane helix</keyword>
<organism evidence="4">
    <name type="scientific">Fusobacterium hwasookii ChDC F174</name>
    <dbReference type="NCBI Taxonomy" id="1307442"/>
    <lineage>
        <taxon>Bacteria</taxon>
        <taxon>Fusobacteriati</taxon>
        <taxon>Fusobacteriota</taxon>
        <taxon>Fusobacteriia</taxon>
        <taxon>Fusobacteriales</taxon>
        <taxon>Fusobacteriaceae</taxon>
        <taxon>Fusobacterium</taxon>
    </lineage>
</organism>
<evidence type="ECO:0000313" key="5">
    <source>
        <dbReference type="Proteomes" id="UP000063275"/>
    </source>
</evidence>
<feature type="coiled-coil region" evidence="1">
    <location>
        <begin position="1"/>
        <end position="28"/>
    </location>
</feature>
<dbReference type="Pfam" id="PF20712">
    <property type="entry name" value="CyanoTRADDas_TM"/>
    <property type="match status" value="1"/>
</dbReference>
<evidence type="ECO:0000256" key="1">
    <source>
        <dbReference type="SAM" id="Coils"/>
    </source>
</evidence>
<keyword evidence="2" id="KW-0472">Membrane</keyword>
<name>A0A0S2ZQ34_9FUSO</name>
<proteinExistence type="predicted"/>
<reference evidence="4 5" key="1">
    <citation type="submission" date="2015-11" db="EMBL/GenBank/DDBJ databases">
        <authorList>
            <person name="Zhang Y."/>
            <person name="Guo Z."/>
        </authorList>
    </citation>
    <scope>NUCLEOTIDE SEQUENCE [LARGE SCALE GENOMIC DNA]</scope>
    <source>
        <strain evidence="4 5">ChDC F174</strain>
    </source>
</reference>
<dbReference type="InterPro" id="IPR048567">
    <property type="entry name" value="CyanoTRADDas_TM"/>
</dbReference>
<sequence length="255" mass="29446">MNYDDSDLNKLKNQKEELKKEIKSLNLKDLGKYILPILSILYGIFFSYIKPNDSTEKYLFNIIGTLFIILGIILGVILLFIKNPKIMVREEQVLEINDEIELLEILKKFDKRNTEIYAEIRFRKYEKEMKRYHDINLISFKILLPIGITIIFFGIGIIIGSIILFFVEKDKLSIIIGPISGILTNFVGAIFIKMYTETVKSSLKFHNKLVNSSSKFFSNVLISKIKNQDLQDKTLSEVAKIISKGDDGFKENENS</sequence>
<keyword evidence="1" id="KW-0175">Coiled coil</keyword>
<feature type="transmembrane region" description="Helical" evidence="2">
    <location>
        <begin position="172"/>
        <end position="192"/>
    </location>
</feature>
<dbReference type="AlphaFoldDB" id="A0A0S2ZQ34"/>
<evidence type="ECO:0000259" key="3">
    <source>
        <dbReference type="Pfam" id="PF20712"/>
    </source>
</evidence>
<gene>
    <name evidence="4" type="ORF">RN87_11325</name>
</gene>
<evidence type="ECO:0000313" key="4">
    <source>
        <dbReference type="EMBL" id="ALQ41098.1"/>
    </source>
</evidence>
<keyword evidence="2" id="KW-0812">Transmembrane</keyword>
<dbReference type="KEGG" id="fhw:RN87_11325"/>
<dbReference type="EMBL" id="CP013331">
    <property type="protein sequence ID" value="ALQ41098.1"/>
    <property type="molecule type" value="Genomic_DNA"/>
</dbReference>
<feature type="domain" description="Cyanobacterial TRADD-N associated 2 transmembrane" evidence="3">
    <location>
        <begin position="150"/>
        <end position="200"/>
    </location>
</feature>
<accession>A0A0S2ZQ34</accession>
<feature type="transmembrane region" description="Helical" evidence="2">
    <location>
        <begin position="30"/>
        <end position="49"/>
    </location>
</feature>
<feature type="transmembrane region" description="Helical" evidence="2">
    <location>
        <begin position="61"/>
        <end position="81"/>
    </location>
</feature>
<dbReference type="Proteomes" id="UP000063275">
    <property type="component" value="Chromosome"/>
</dbReference>
<dbReference type="RefSeq" id="WP_029492840.1">
    <property type="nucleotide sequence ID" value="NZ_ATKF01000028.1"/>
</dbReference>
<evidence type="ECO:0000256" key="2">
    <source>
        <dbReference type="SAM" id="Phobius"/>
    </source>
</evidence>
<feature type="transmembrane region" description="Helical" evidence="2">
    <location>
        <begin position="142"/>
        <end position="166"/>
    </location>
</feature>